<dbReference type="Gramene" id="Os02t0208150-00">
    <property type="protein sequence ID" value="Os02t0208150-00"/>
    <property type="gene ID" value="Os02g0208150"/>
</dbReference>
<feature type="non-terminal residue" evidence="2">
    <location>
        <position position="116"/>
    </location>
</feature>
<accession>A0A0N7KEW7</accession>
<dbReference type="AlphaFoldDB" id="A0A0N7KEW7"/>
<organism evidence="2 3">
    <name type="scientific">Oryza sativa subsp. japonica</name>
    <name type="common">Rice</name>
    <dbReference type="NCBI Taxonomy" id="39947"/>
    <lineage>
        <taxon>Eukaryota</taxon>
        <taxon>Viridiplantae</taxon>
        <taxon>Streptophyta</taxon>
        <taxon>Embryophyta</taxon>
        <taxon>Tracheophyta</taxon>
        <taxon>Spermatophyta</taxon>
        <taxon>Magnoliopsida</taxon>
        <taxon>Liliopsida</taxon>
        <taxon>Poales</taxon>
        <taxon>Poaceae</taxon>
        <taxon>BOP clade</taxon>
        <taxon>Oryzoideae</taxon>
        <taxon>Oryzeae</taxon>
        <taxon>Oryzinae</taxon>
        <taxon>Oryza</taxon>
        <taxon>Oryza sativa</taxon>
    </lineage>
</organism>
<keyword evidence="3" id="KW-1185">Reference proteome</keyword>
<dbReference type="Proteomes" id="UP000059680">
    <property type="component" value="Chromosome 2"/>
</dbReference>
<feature type="region of interest" description="Disordered" evidence="1">
    <location>
        <begin position="23"/>
        <end position="73"/>
    </location>
</feature>
<reference evidence="2 3" key="2">
    <citation type="journal article" date="2013" name="Plant Cell Physiol.">
        <title>Rice Annotation Project Database (RAP-DB): an integrative and interactive database for rice genomics.</title>
        <authorList>
            <person name="Sakai H."/>
            <person name="Lee S.S."/>
            <person name="Tanaka T."/>
            <person name="Numa H."/>
            <person name="Kim J."/>
            <person name="Kawahara Y."/>
            <person name="Wakimoto H."/>
            <person name="Yang C.C."/>
            <person name="Iwamoto M."/>
            <person name="Abe T."/>
            <person name="Yamada Y."/>
            <person name="Muto A."/>
            <person name="Inokuchi H."/>
            <person name="Ikemura T."/>
            <person name="Matsumoto T."/>
            <person name="Sasaki T."/>
            <person name="Itoh T."/>
        </authorList>
    </citation>
    <scope>NUCLEOTIDE SEQUENCE [LARGE SCALE GENOMIC DNA]</scope>
    <source>
        <strain evidence="3">cv. Nipponbare</strain>
    </source>
</reference>
<feature type="compositionally biased region" description="Low complexity" evidence="1">
    <location>
        <begin position="30"/>
        <end position="41"/>
    </location>
</feature>
<dbReference type="InParanoid" id="A0A0N7KEW7"/>
<dbReference type="PaxDb" id="39947-A0A0N7KEW7"/>
<feature type="compositionally biased region" description="Low complexity" evidence="1">
    <location>
        <begin position="49"/>
        <end position="71"/>
    </location>
</feature>
<dbReference type="EMBL" id="AP014958">
    <property type="protein sequence ID" value="BAS77569.1"/>
    <property type="molecule type" value="Genomic_DNA"/>
</dbReference>
<evidence type="ECO:0000313" key="2">
    <source>
        <dbReference type="EMBL" id="BAS77569.1"/>
    </source>
</evidence>
<evidence type="ECO:0000256" key="1">
    <source>
        <dbReference type="SAM" id="MobiDB-lite"/>
    </source>
</evidence>
<protein>
    <submittedName>
        <fullName evidence="2">Os02g0208150 protein</fullName>
    </submittedName>
</protein>
<sequence>MQKNMSPSGTIFFSVFVSTPRNLGEADPTGSGAAADAAAARRGGREGRSGSAAGRRSGVGVGRWSPSRSGVAATLPRRWRRRCGGAAGWWRWWAAAKGTRRRWLATRPDSMAAAAA</sequence>
<evidence type="ECO:0000313" key="3">
    <source>
        <dbReference type="Proteomes" id="UP000059680"/>
    </source>
</evidence>
<reference evidence="3" key="1">
    <citation type="journal article" date="2005" name="Nature">
        <title>The map-based sequence of the rice genome.</title>
        <authorList>
            <consortium name="International rice genome sequencing project (IRGSP)"/>
            <person name="Matsumoto T."/>
            <person name="Wu J."/>
            <person name="Kanamori H."/>
            <person name="Katayose Y."/>
            <person name="Fujisawa M."/>
            <person name="Namiki N."/>
            <person name="Mizuno H."/>
            <person name="Yamamoto K."/>
            <person name="Antonio B.A."/>
            <person name="Baba T."/>
            <person name="Sakata K."/>
            <person name="Nagamura Y."/>
            <person name="Aoki H."/>
            <person name="Arikawa K."/>
            <person name="Arita K."/>
            <person name="Bito T."/>
            <person name="Chiden Y."/>
            <person name="Fujitsuka N."/>
            <person name="Fukunaka R."/>
            <person name="Hamada M."/>
            <person name="Harada C."/>
            <person name="Hayashi A."/>
            <person name="Hijishita S."/>
            <person name="Honda M."/>
            <person name="Hosokawa S."/>
            <person name="Ichikawa Y."/>
            <person name="Idonuma A."/>
            <person name="Iijima M."/>
            <person name="Ikeda M."/>
            <person name="Ikeno M."/>
            <person name="Ito K."/>
            <person name="Ito S."/>
            <person name="Ito T."/>
            <person name="Ito Y."/>
            <person name="Ito Y."/>
            <person name="Iwabuchi A."/>
            <person name="Kamiya K."/>
            <person name="Karasawa W."/>
            <person name="Kurita K."/>
            <person name="Katagiri S."/>
            <person name="Kikuta A."/>
            <person name="Kobayashi H."/>
            <person name="Kobayashi N."/>
            <person name="Machita K."/>
            <person name="Maehara T."/>
            <person name="Masukawa M."/>
            <person name="Mizubayashi T."/>
            <person name="Mukai Y."/>
            <person name="Nagasaki H."/>
            <person name="Nagata Y."/>
            <person name="Naito S."/>
            <person name="Nakashima M."/>
            <person name="Nakama Y."/>
            <person name="Nakamichi Y."/>
            <person name="Nakamura M."/>
            <person name="Meguro A."/>
            <person name="Negishi M."/>
            <person name="Ohta I."/>
            <person name="Ohta T."/>
            <person name="Okamoto M."/>
            <person name="Ono N."/>
            <person name="Saji S."/>
            <person name="Sakaguchi M."/>
            <person name="Sakai K."/>
            <person name="Shibata M."/>
            <person name="Shimokawa T."/>
            <person name="Song J."/>
            <person name="Takazaki Y."/>
            <person name="Terasawa K."/>
            <person name="Tsugane M."/>
            <person name="Tsuji K."/>
            <person name="Ueda S."/>
            <person name="Waki K."/>
            <person name="Yamagata H."/>
            <person name="Yamamoto M."/>
            <person name="Yamamoto S."/>
            <person name="Yamane H."/>
            <person name="Yoshiki S."/>
            <person name="Yoshihara R."/>
            <person name="Yukawa K."/>
            <person name="Zhong H."/>
            <person name="Yano M."/>
            <person name="Yuan Q."/>
            <person name="Ouyang S."/>
            <person name="Liu J."/>
            <person name="Jones K.M."/>
            <person name="Gansberger K."/>
            <person name="Moffat K."/>
            <person name="Hill J."/>
            <person name="Bera J."/>
            <person name="Fadrosh D."/>
            <person name="Jin S."/>
            <person name="Johri S."/>
            <person name="Kim M."/>
            <person name="Overton L."/>
            <person name="Reardon M."/>
            <person name="Tsitrin T."/>
            <person name="Vuong H."/>
            <person name="Weaver B."/>
            <person name="Ciecko A."/>
            <person name="Tallon L."/>
            <person name="Jackson J."/>
            <person name="Pai G."/>
            <person name="Aken S.V."/>
            <person name="Utterback T."/>
            <person name="Reidmuller S."/>
            <person name="Feldblyum T."/>
            <person name="Hsiao J."/>
            <person name="Zismann V."/>
            <person name="Iobst S."/>
            <person name="de Vazeille A.R."/>
            <person name="Buell C.R."/>
            <person name="Ying K."/>
            <person name="Li Y."/>
            <person name="Lu T."/>
            <person name="Huang Y."/>
            <person name="Zhao Q."/>
            <person name="Feng Q."/>
            <person name="Zhang L."/>
            <person name="Zhu J."/>
            <person name="Weng Q."/>
            <person name="Mu J."/>
            <person name="Lu Y."/>
            <person name="Fan D."/>
            <person name="Liu Y."/>
            <person name="Guan J."/>
            <person name="Zhang Y."/>
            <person name="Yu S."/>
            <person name="Liu X."/>
            <person name="Zhang Y."/>
            <person name="Hong G."/>
            <person name="Han B."/>
            <person name="Choisne N."/>
            <person name="Demange N."/>
            <person name="Orjeda G."/>
            <person name="Samain S."/>
            <person name="Cattolico L."/>
            <person name="Pelletier E."/>
            <person name="Couloux A."/>
            <person name="Segurens B."/>
            <person name="Wincker P."/>
            <person name="D'Hont A."/>
            <person name="Scarpelli C."/>
            <person name="Weissenbach J."/>
            <person name="Salanoubat M."/>
            <person name="Quetier F."/>
            <person name="Yu Y."/>
            <person name="Kim H.R."/>
            <person name="Rambo T."/>
            <person name="Currie J."/>
            <person name="Collura K."/>
            <person name="Luo M."/>
            <person name="Yang T."/>
            <person name="Ammiraju J.S.S."/>
            <person name="Engler F."/>
            <person name="Soderlund C."/>
            <person name="Wing R.A."/>
            <person name="Palmer L.E."/>
            <person name="de la Bastide M."/>
            <person name="Spiegel L."/>
            <person name="Nascimento L."/>
            <person name="Zutavern T."/>
            <person name="O'Shaughnessy A."/>
            <person name="Dike S."/>
            <person name="Dedhia N."/>
            <person name="Preston R."/>
            <person name="Balija V."/>
            <person name="McCombie W.R."/>
            <person name="Chow T."/>
            <person name="Chen H."/>
            <person name="Chung M."/>
            <person name="Chen C."/>
            <person name="Shaw J."/>
            <person name="Wu H."/>
            <person name="Hsiao K."/>
            <person name="Chao Y."/>
            <person name="Chu M."/>
            <person name="Cheng C."/>
            <person name="Hour A."/>
            <person name="Lee P."/>
            <person name="Lin S."/>
            <person name="Lin Y."/>
            <person name="Liou J."/>
            <person name="Liu S."/>
            <person name="Hsing Y."/>
            <person name="Raghuvanshi S."/>
            <person name="Mohanty A."/>
            <person name="Bharti A.K."/>
            <person name="Gaur A."/>
            <person name="Gupta V."/>
            <person name="Kumar D."/>
            <person name="Ravi V."/>
            <person name="Vij S."/>
            <person name="Kapur A."/>
            <person name="Khurana P."/>
            <person name="Khurana P."/>
            <person name="Khurana J.P."/>
            <person name="Tyagi A.K."/>
            <person name="Gaikwad K."/>
            <person name="Singh A."/>
            <person name="Dalal V."/>
            <person name="Srivastava S."/>
            <person name="Dixit A."/>
            <person name="Pal A.K."/>
            <person name="Ghazi I.A."/>
            <person name="Yadav M."/>
            <person name="Pandit A."/>
            <person name="Bhargava A."/>
            <person name="Sureshbabu K."/>
            <person name="Batra K."/>
            <person name="Sharma T.R."/>
            <person name="Mohapatra T."/>
            <person name="Singh N.K."/>
            <person name="Messing J."/>
            <person name="Nelson A.B."/>
            <person name="Fuks G."/>
            <person name="Kavchok S."/>
            <person name="Keizer G."/>
            <person name="Linton E."/>
            <person name="Llaca V."/>
            <person name="Song R."/>
            <person name="Tanyolac B."/>
            <person name="Young S."/>
            <person name="Ho-Il K."/>
            <person name="Hahn J.H."/>
            <person name="Sangsakoo G."/>
            <person name="Vanavichit A."/>
            <person name="de Mattos Luiz.A.T."/>
            <person name="Zimmer P.D."/>
            <person name="Malone G."/>
            <person name="Dellagostin O."/>
            <person name="de Oliveira A.C."/>
            <person name="Bevan M."/>
            <person name="Bancroft I."/>
            <person name="Minx P."/>
            <person name="Cordum H."/>
            <person name="Wilson R."/>
            <person name="Cheng Z."/>
            <person name="Jin W."/>
            <person name="Jiang J."/>
            <person name="Leong S.A."/>
            <person name="Iwama H."/>
            <person name="Gojobori T."/>
            <person name="Itoh T."/>
            <person name="Niimura Y."/>
            <person name="Fujii Y."/>
            <person name="Habara T."/>
            <person name="Sakai H."/>
            <person name="Sato Y."/>
            <person name="Wilson G."/>
            <person name="Kumar K."/>
            <person name="McCouch S."/>
            <person name="Juretic N."/>
            <person name="Hoen D."/>
            <person name="Wright S."/>
            <person name="Bruskiewich R."/>
            <person name="Bureau T."/>
            <person name="Miyao A."/>
            <person name="Hirochika H."/>
            <person name="Nishikawa T."/>
            <person name="Kadowaki K."/>
            <person name="Sugiura M."/>
            <person name="Burr B."/>
            <person name="Sasaki T."/>
        </authorList>
    </citation>
    <scope>NUCLEOTIDE SEQUENCE [LARGE SCALE GENOMIC DNA]</scope>
    <source>
        <strain evidence="3">cv. Nipponbare</strain>
    </source>
</reference>
<gene>
    <name evidence="2" type="ordered locus">Os02g0208150</name>
    <name evidence="2" type="ORF">OSNPB_020208150</name>
</gene>
<proteinExistence type="predicted"/>
<name>A0A0N7KEW7_ORYSJ</name>
<reference evidence="2 3" key="3">
    <citation type="journal article" date="2013" name="Rice">
        <title>Improvement of the Oryza sativa Nipponbare reference genome using next generation sequence and optical map data.</title>
        <authorList>
            <person name="Kawahara Y."/>
            <person name="de la Bastide M."/>
            <person name="Hamilton J.P."/>
            <person name="Kanamori H."/>
            <person name="McCombie W.R."/>
            <person name="Ouyang S."/>
            <person name="Schwartz D.C."/>
            <person name="Tanaka T."/>
            <person name="Wu J."/>
            <person name="Zhou S."/>
            <person name="Childs K.L."/>
            <person name="Davidson R.M."/>
            <person name="Lin H."/>
            <person name="Quesada-Ocampo L."/>
            <person name="Vaillancourt B."/>
            <person name="Sakai H."/>
            <person name="Lee S.S."/>
            <person name="Kim J."/>
            <person name="Numa H."/>
            <person name="Itoh T."/>
            <person name="Buell C.R."/>
            <person name="Matsumoto T."/>
        </authorList>
    </citation>
    <scope>NUCLEOTIDE SEQUENCE [LARGE SCALE GENOMIC DNA]</scope>
    <source>
        <strain evidence="3">cv. Nipponbare</strain>
    </source>
</reference>